<feature type="transmembrane region" description="Helical" evidence="8">
    <location>
        <begin position="40"/>
        <end position="61"/>
    </location>
</feature>
<dbReference type="Proteomes" id="UP001281761">
    <property type="component" value="Unassembled WGS sequence"/>
</dbReference>
<feature type="transmembrane region" description="Helical" evidence="8">
    <location>
        <begin position="153"/>
        <end position="171"/>
    </location>
</feature>
<reference evidence="10 11" key="1">
    <citation type="journal article" date="2022" name="bioRxiv">
        <title>Genomics of Preaxostyla Flagellates Illuminates Evolutionary Transitions and the Path Towards Mitochondrial Loss.</title>
        <authorList>
            <person name="Novak L.V.F."/>
            <person name="Treitli S.C."/>
            <person name="Pyrih J."/>
            <person name="Halakuc P."/>
            <person name="Pipaliya S.V."/>
            <person name="Vacek V."/>
            <person name="Brzon O."/>
            <person name="Soukal P."/>
            <person name="Eme L."/>
            <person name="Dacks J.B."/>
            <person name="Karnkowska A."/>
            <person name="Elias M."/>
            <person name="Hampl V."/>
        </authorList>
    </citation>
    <scope>NUCLEOTIDE SEQUENCE [LARGE SCALE GENOMIC DNA]</scope>
    <source>
        <strain evidence="10">NAU3</strain>
        <tissue evidence="10">Gut</tissue>
    </source>
</reference>
<accession>A0ABQ9WYI0</accession>
<keyword evidence="11" id="KW-1185">Reference proteome</keyword>
<evidence type="ECO:0000313" key="10">
    <source>
        <dbReference type="EMBL" id="KAK2944579.1"/>
    </source>
</evidence>
<keyword evidence="4" id="KW-0067">ATP-binding</keyword>
<comment type="caution">
    <text evidence="10">The sequence shown here is derived from an EMBL/GenBank/DDBJ whole genome shotgun (WGS) entry which is preliminary data.</text>
</comment>
<gene>
    <name evidence="10" type="ORF">BLNAU_20486</name>
</gene>
<dbReference type="SUPFAM" id="SSF90123">
    <property type="entry name" value="ABC transporter transmembrane region"/>
    <property type="match status" value="1"/>
</dbReference>
<name>A0ABQ9WYI0_9EUKA</name>
<keyword evidence="5 8" id="KW-1133">Transmembrane helix</keyword>
<evidence type="ECO:0000313" key="11">
    <source>
        <dbReference type="Proteomes" id="UP001281761"/>
    </source>
</evidence>
<dbReference type="EMBL" id="JARBJD010000292">
    <property type="protein sequence ID" value="KAK2944579.1"/>
    <property type="molecule type" value="Genomic_DNA"/>
</dbReference>
<evidence type="ECO:0000256" key="3">
    <source>
        <dbReference type="ARBA" id="ARBA00022741"/>
    </source>
</evidence>
<keyword evidence="6 8" id="KW-0472">Membrane</keyword>
<evidence type="ECO:0000256" key="7">
    <source>
        <dbReference type="SAM" id="MobiDB-lite"/>
    </source>
</evidence>
<feature type="region of interest" description="Disordered" evidence="7">
    <location>
        <begin position="246"/>
        <end position="272"/>
    </location>
</feature>
<organism evidence="10 11">
    <name type="scientific">Blattamonas nauphoetae</name>
    <dbReference type="NCBI Taxonomy" id="2049346"/>
    <lineage>
        <taxon>Eukaryota</taxon>
        <taxon>Metamonada</taxon>
        <taxon>Preaxostyla</taxon>
        <taxon>Oxymonadida</taxon>
        <taxon>Blattamonas</taxon>
    </lineage>
</organism>
<dbReference type="InterPro" id="IPR050173">
    <property type="entry name" value="ABC_transporter_C-like"/>
</dbReference>
<dbReference type="Pfam" id="PF00664">
    <property type="entry name" value="ABC_membrane"/>
    <property type="match status" value="1"/>
</dbReference>
<evidence type="ECO:0000256" key="5">
    <source>
        <dbReference type="ARBA" id="ARBA00022989"/>
    </source>
</evidence>
<protein>
    <submittedName>
        <fullName evidence="10">Multidrug resistance-associated protein</fullName>
    </submittedName>
</protein>
<evidence type="ECO:0000256" key="2">
    <source>
        <dbReference type="ARBA" id="ARBA00022692"/>
    </source>
</evidence>
<evidence type="ECO:0000259" key="9">
    <source>
        <dbReference type="Pfam" id="PF00664"/>
    </source>
</evidence>
<dbReference type="Gene3D" id="1.20.1560.10">
    <property type="entry name" value="ABC transporter type 1, transmembrane domain"/>
    <property type="match status" value="1"/>
</dbReference>
<sequence>MPLDVVIRFLLYDMAAEAVSLVSTCWLGKNSKPTAIGGMGSWWKIGVNGFLALGLLVLLMLRSAMTAGAVGRSARVDYDKLMDHVMSCLSSFFDTTPMCRILNRFTGDIPQVDQFLFPRFLSVLSMWVGLTTIQSYEREDEWKEKFFEVNDDMPVPSMLYSGMMLLVWFFMDVSKLSVAMMLRITLSNLGVQVIQQRVDLESTMTSKHQRTKWKWASFDITEVEMIGVFRLVELDPKLAPKMIDMKTGFPVDTDPNEEPNSGRPDFGSGGND</sequence>
<dbReference type="InterPro" id="IPR011527">
    <property type="entry name" value="ABC1_TM_dom"/>
</dbReference>
<evidence type="ECO:0000256" key="1">
    <source>
        <dbReference type="ARBA" id="ARBA00022448"/>
    </source>
</evidence>
<proteinExistence type="predicted"/>
<keyword evidence="1" id="KW-0813">Transport</keyword>
<keyword evidence="3" id="KW-0547">Nucleotide-binding</keyword>
<dbReference type="InterPro" id="IPR036640">
    <property type="entry name" value="ABC1_TM_sf"/>
</dbReference>
<dbReference type="PANTHER" id="PTHR24223">
    <property type="entry name" value="ATP-BINDING CASSETTE SUB-FAMILY C"/>
    <property type="match status" value="1"/>
</dbReference>
<evidence type="ECO:0000256" key="8">
    <source>
        <dbReference type="SAM" id="Phobius"/>
    </source>
</evidence>
<feature type="transmembrane region" description="Helical" evidence="8">
    <location>
        <begin position="115"/>
        <end position="133"/>
    </location>
</feature>
<evidence type="ECO:0000256" key="4">
    <source>
        <dbReference type="ARBA" id="ARBA00022840"/>
    </source>
</evidence>
<evidence type="ECO:0000256" key="6">
    <source>
        <dbReference type="ARBA" id="ARBA00023136"/>
    </source>
</evidence>
<keyword evidence="2 8" id="KW-0812">Transmembrane</keyword>
<feature type="domain" description="ABC transmembrane type-1" evidence="9">
    <location>
        <begin position="14"/>
        <end position="123"/>
    </location>
</feature>